<evidence type="ECO:0000256" key="1">
    <source>
        <dbReference type="SAM" id="MobiDB-lite"/>
    </source>
</evidence>
<dbReference type="AlphaFoldDB" id="A0AAV4AST9"/>
<protein>
    <submittedName>
        <fullName evidence="2">Uncharacterized protein</fullName>
    </submittedName>
</protein>
<keyword evidence="3" id="KW-1185">Reference proteome</keyword>
<accession>A0AAV4AST9</accession>
<evidence type="ECO:0000313" key="3">
    <source>
        <dbReference type="Proteomes" id="UP000735302"/>
    </source>
</evidence>
<dbReference type="EMBL" id="BLXT01004140">
    <property type="protein sequence ID" value="GFO10002.1"/>
    <property type="molecule type" value="Genomic_DNA"/>
</dbReference>
<organism evidence="2 3">
    <name type="scientific">Plakobranchus ocellatus</name>
    <dbReference type="NCBI Taxonomy" id="259542"/>
    <lineage>
        <taxon>Eukaryota</taxon>
        <taxon>Metazoa</taxon>
        <taxon>Spiralia</taxon>
        <taxon>Lophotrochozoa</taxon>
        <taxon>Mollusca</taxon>
        <taxon>Gastropoda</taxon>
        <taxon>Heterobranchia</taxon>
        <taxon>Euthyneura</taxon>
        <taxon>Panpulmonata</taxon>
        <taxon>Sacoglossa</taxon>
        <taxon>Placobranchoidea</taxon>
        <taxon>Plakobranchidae</taxon>
        <taxon>Plakobranchus</taxon>
    </lineage>
</organism>
<feature type="region of interest" description="Disordered" evidence="1">
    <location>
        <begin position="45"/>
        <end position="64"/>
    </location>
</feature>
<sequence length="84" mass="9433">MHHLKDLVNIWIEVHFSEIMAVLKLTRNVKWSSVSNGRPIALDRWSGNGVSPATGEWADKEKDQSGTTFTLEQHLYVAQAAINS</sequence>
<name>A0AAV4AST9_9GAST</name>
<dbReference type="Proteomes" id="UP000735302">
    <property type="component" value="Unassembled WGS sequence"/>
</dbReference>
<evidence type="ECO:0000313" key="2">
    <source>
        <dbReference type="EMBL" id="GFO10002.1"/>
    </source>
</evidence>
<reference evidence="2 3" key="1">
    <citation type="journal article" date="2021" name="Elife">
        <title>Chloroplast acquisition without the gene transfer in kleptoplastic sea slugs, Plakobranchus ocellatus.</title>
        <authorList>
            <person name="Maeda T."/>
            <person name="Takahashi S."/>
            <person name="Yoshida T."/>
            <person name="Shimamura S."/>
            <person name="Takaki Y."/>
            <person name="Nagai Y."/>
            <person name="Toyoda A."/>
            <person name="Suzuki Y."/>
            <person name="Arimoto A."/>
            <person name="Ishii H."/>
            <person name="Satoh N."/>
            <person name="Nishiyama T."/>
            <person name="Hasebe M."/>
            <person name="Maruyama T."/>
            <person name="Minagawa J."/>
            <person name="Obokata J."/>
            <person name="Shigenobu S."/>
        </authorList>
    </citation>
    <scope>NUCLEOTIDE SEQUENCE [LARGE SCALE GENOMIC DNA]</scope>
</reference>
<gene>
    <name evidence="2" type="ORF">PoB_003650700</name>
</gene>
<comment type="caution">
    <text evidence="2">The sequence shown here is derived from an EMBL/GenBank/DDBJ whole genome shotgun (WGS) entry which is preliminary data.</text>
</comment>
<proteinExistence type="predicted"/>